<dbReference type="Pfam" id="PF03949">
    <property type="entry name" value="Malic_M"/>
    <property type="match status" value="1"/>
</dbReference>
<dbReference type="GO" id="GO:0005829">
    <property type="term" value="C:cytosol"/>
    <property type="evidence" value="ECO:0007669"/>
    <property type="project" value="TreeGrafter"/>
</dbReference>
<dbReference type="GO" id="GO:0051287">
    <property type="term" value="F:NAD binding"/>
    <property type="evidence" value="ECO:0007669"/>
    <property type="project" value="InterPro"/>
</dbReference>
<dbReference type="SUPFAM" id="SSF51735">
    <property type="entry name" value="NAD(P)-binding Rossmann-fold domains"/>
    <property type="match status" value="1"/>
</dbReference>
<keyword evidence="6" id="KW-0560">Oxidoreductase</keyword>
<gene>
    <name evidence="6" type="primary">maeA_2</name>
    <name evidence="6" type="ORF">NCTC11807_00163</name>
</gene>
<evidence type="ECO:0000256" key="2">
    <source>
        <dbReference type="ARBA" id="ARBA00023027"/>
    </source>
</evidence>
<reference evidence="6 7" key="1">
    <citation type="submission" date="2018-06" db="EMBL/GenBank/DDBJ databases">
        <authorList>
            <consortium name="Pathogen Informatics"/>
            <person name="Doyle S."/>
        </authorList>
    </citation>
    <scope>NUCLEOTIDE SEQUENCE [LARGE SCALE GENOMIC DNA]</scope>
    <source>
        <strain evidence="6 7">NCTC11807</strain>
    </source>
</reference>
<dbReference type="SMART" id="SM00919">
    <property type="entry name" value="Malic_M"/>
    <property type="match status" value="1"/>
</dbReference>
<dbReference type="PANTHER" id="PTHR23406:SF34">
    <property type="entry name" value="NAD-DEPENDENT MALIC ENZYME, MITOCHONDRIAL"/>
    <property type="match status" value="1"/>
</dbReference>
<dbReference type="Gene3D" id="3.40.50.10380">
    <property type="entry name" value="Malic enzyme, N-terminal domain"/>
    <property type="match status" value="1"/>
</dbReference>
<evidence type="ECO:0000256" key="1">
    <source>
        <dbReference type="ARBA" id="ARBA00008785"/>
    </source>
</evidence>
<accession>A0A380GYJ6</accession>
<evidence type="ECO:0000313" key="7">
    <source>
        <dbReference type="Proteomes" id="UP000255425"/>
    </source>
</evidence>
<dbReference type="Gene3D" id="3.40.50.720">
    <property type="entry name" value="NAD(P)-binding Rossmann-like Domain"/>
    <property type="match status" value="1"/>
</dbReference>
<protein>
    <submittedName>
        <fullName evidence="6">Putative malolactic enzyme</fullName>
        <ecNumber evidence="6">1.1.1.38</ecNumber>
    </submittedName>
</protein>
<dbReference type="InterPro" id="IPR012301">
    <property type="entry name" value="Malic_N_dom"/>
</dbReference>
<organism evidence="6 7">
    <name type="scientific">Staphylococcus saccharolyticus</name>
    <dbReference type="NCBI Taxonomy" id="33028"/>
    <lineage>
        <taxon>Bacteria</taxon>
        <taxon>Bacillati</taxon>
        <taxon>Bacillota</taxon>
        <taxon>Bacilli</taxon>
        <taxon>Bacillales</taxon>
        <taxon>Staphylococcaceae</taxon>
        <taxon>Staphylococcus</taxon>
    </lineage>
</organism>
<dbReference type="AlphaFoldDB" id="A0A380GYJ6"/>
<dbReference type="GO" id="GO:0016616">
    <property type="term" value="F:oxidoreductase activity, acting on the CH-OH group of donors, NAD or NADP as acceptor"/>
    <property type="evidence" value="ECO:0007669"/>
    <property type="project" value="InterPro"/>
</dbReference>
<dbReference type="GO" id="GO:0046872">
    <property type="term" value="F:metal ion binding"/>
    <property type="evidence" value="ECO:0007669"/>
    <property type="project" value="UniProtKB-KW"/>
</dbReference>
<dbReference type="GO" id="GO:0006108">
    <property type="term" value="P:malate metabolic process"/>
    <property type="evidence" value="ECO:0007669"/>
    <property type="project" value="TreeGrafter"/>
</dbReference>
<dbReference type="PANTHER" id="PTHR23406">
    <property type="entry name" value="MALIC ENZYME-RELATED"/>
    <property type="match status" value="1"/>
</dbReference>
<keyword evidence="3" id="KW-0479">Metal-binding</keyword>
<dbReference type="Proteomes" id="UP000255425">
    <property type="component" value="Unassembled WGS sequence"/>
</dbReference>
<name>A0A380GYJ6_9STAP</name>
<dbReference type="GO" id="GO:0004470">
    <property type="term" value="F:malic enzyme activity"/>
    <property type="evidence" value="ECO:0007669"/>
    <property type="project" value="InterPro"/>
</dbReference>
<keyword evidence="7" id="KW-1185">Reference proteome</keyword>
<dbReference type="InterPro" id="IPR012302">
    <property type="entry name" value="Malic_NAD-bd"/>
</dbReference>
<dbReference type="EMBL" id="UHDZ01000001">
    <property type="protein sequence ID" value="SUM67329.1"/>
    <property type="molecule type" value="Genomic_DNA"/>
</dbReference>
<keyword evidence="2" id="KW-0520">NAD</keyword>
<feature type="domain" description="Malic enzyme N-terminal" evidence="5">
    <location>
        <begin position="1"/>
        <end position="85"/>
    </location>
</feature>
<dbReference type="InterPro" id="IPR046346">
    <property type="entry name" value="Aminoacid_DH-like_N_sf"/>
</dbReference>
<evidence type="ECO:0000256" key="3">
    <source>
        <dbReference type="RuleBase" id="RU003427"/>
    </source>
</evidence>
<dbReference type="Pfam" id="PF00390">
    <property type="entry name" value="malic"/>
    <property type="match status" value="1"/>
</dbReference>
<dbReference type="SUPFAM" id="SSF53223">
    <property type="entry name" value="Aminoacid dehydrogenase-like, N-terminal domain"/>
    <property type="match status" value="1"/>
</dbReference>
<comment type="similarity">
    <text evidence="1 3">Belongs to the malic enzymes family.</text>
</comment>
<evidence type="ECO:0000259" key="5">
    <source>
        <dbReference type="SMART" id="SM01274"/>
    </source>
</evidence>
<evidence type="ECO:0000259" key="4">
    <source>
        <dbReference type="SMART" id="SM00919"/>
    </source>
</evidence>
<dbReference type="InterPro" id="IPR037062">
    <property type="entry name" value="Malic_N_dom_sf"/>
</dbReference>
<dbReference type="EC" id="1.1.1.38" evidence="6"/>
<dbReference type="InterPro" id="IPR036291">
    <property type="entry name" value="NAD(P)-bd_dom_sf"/>
</dbReference>
<dbReference type="SMART" id="SM01274">
    <property type="entry name" value="malic"/>
    <property type="match status" value="1"/>
</dbReference>
<evidence type="ECO:0000313" key="6">
    <source>
        <dbReference type="EMBL" id="SUM67329.1"/>
    </source>
</evidence>
<sequence length="201" mass="22555">MVYTAAAGIGPKKILLVSLDVGTNNESLLNDDLYLGNRHQRITGERYDAFIDKFVKAIQRLYPDALLHWEDFGCDNATKILKKYEPEIAIFNDDVQGKSIVVLSGILGALNIVKEKLTNQRILIYGAGTAGMGIANILLNEMKEQGLNDKEAKNLFYFIDKQGLLNRHTPNLSYEQKEFINDSINVQNTSFNSLEEIVSEV</sequence>
<proteinExistence type="inferred from homology"/>
<feature type="domain" description="Malic enzyme NAD-binding" evidence="4">
    <location>
        <begin position="95"/>
        <end position="201"/>
    </location>
</feature>
<dbReference type="PRINTS" id="PR00072">
    <property type="entry name" value="MALOXRDTASE"/>
</dbReference>
<dbReference type="InterPro" id="IPR001891">
    <property type="entry name" value="Malic_OxRdtase"/>
</dbReference>